<evidence type="ECO:0000256" key="2">
    <source>
        <dbReference type="ARBA" id="ARBA00022448"/>
    </source>
</evidence>
<evidence type="ECO:0000256" key="7">
    <source>
        <dbReference type="ARBA" id="ARBA00023010"/>
    </source>
</evidence>
<feature type="transmembrane region" description="Helical" evidence="9">
    <location>
        <begin position="48"/>
        <end position="68"/>
    </location>
</feature>
<proteinExistence type="inferred from homology"/>
<dbReference type="EMBL" id="DTKQ01000051">
    <property type="protein sequence ID" value="HGZ79804.1"/>
    <property type="molecule type" value="Genomic_DNA"/>
</dbReference>
<dbReference type="GO" id="GO:0005886">
    <property type="term" value="C:plasma membrane"/>
    <property type="evidence" value="ECO:0007669"/>
    <property type="project" value="UniProtKB-SubCell"/>
</dbReference>
<dbReference type="InterPro" id="IPR001901">
    <property type="entry name" value="Translocase_SecE/Sec61-g"/>
</dbReference>
<dbReference type="AlphaFoldDB" id="A0A832MNB2"/>
<comment type="subcellular location">
    <subcellularLocation>
        <location evidence="9">Cell membrane</location>
        <topology evidence="9">Single-pass membrane protein</topology>
    </subcellularLocation>
    <subcellularLocation>
        <location evidence="1">Membrane</location>
    </subcellularLocation>
</comment>
<dbReference type="PANTHER" id="PTHR33910">
    <property type="entry name" value="PROTEIN TRANSLOCASE SUBUNIT SECE"/>
    <property type="match status" value="1"/>
</dbReference>
<dbReference type="PANTHER" id="PTHR33910:SF1">
    <property type="entry name" value="PROTEIN TRANSLOCASE SUBUNIT SECE"/>
    <property type="match status" value="1"/>
</dbReference>
<comment type="function">
    <text evidence="9">Essential subunit of the Sec protein translocation channel SecYEG. Clamps together the 2 halves of SecY. May contact the channel plug during translocation.</text>
</comment>
<sequence>MGGCRFESCRPCQFFASRGGIIVEKLKKFFREVWGEAKRAHWPNRQELLVSTSVVILILVVMGVYFFLLDLALSGGIRAILRALGIG</sequence>
<evidence type="ECO:0000256" key="1">
    <source>
        <dbReference type="ARBA" id="ARBA00004370"/>
    </source>
</evidence>
<dbReference type="GO" id="GO:0065002">
    <property type="term" value="P:intracellular protein transmembrane transport"/>
    <property type="evidence" value="ECO:0007669"/>
    <property type="project" value="UniProtKB-UniRule"/>
</dbReference>
<gene>
    <name evidence="9 10" type="primary">secE</name>
    <name evidence="10" type="ORF">ENW55_07455</name>
</gene>
<evidence type="ECO:0000256" key="8">
    <source>
        <dbReference type="ARBA" id="ARBA00023136"/>
    </source>
</evidence>
<dbReference type="GO" id="GO:0009306">
    <property type="term" value="P:protein secretion"/>
    <property type="evidence" value="ECO:0007669"/>
    <property type="project" value="UniProtKB-UniRule"/>
</dbReference>
<dbReference type="PROSITE" id="PS01067">
    <property type="entry name" value="SECE_SEC61G"/>
    <property type="match status" value="1"/>
</dbReference>
<evidence type="ECO:0000256" key="5">
    <source>
        <dbReference type="ARBA" id="ARBA00022927"/>
    </source>
</evidence>
<keyword evidence="4 9" id="KW-0812">Transmembrane</keyword>
<comment type="subunit">
    <text evidence="9">Component of the Sec protein translocase complex. Heterotrimer consisting of SecY, SecE and SecG subunits. The heterotrimers can form oligomers, although 1 heterotrimer is thought to be able to translocate proteins. Interacts with the ribosome. Interacts with SecDF, and other proteins may be involved. Interacts with SecA.</text>
</comment>
<protein>
    <recommendedName>
        <fullName evidence="9">Protein translocase subunit SecE</fullName>
    </recommendedName>
</protein>
<dbReference type="HAMAP" id="MF_00422">
    <property type="entry name" value="SecE"/>
    <property type="match status" value="1"/>
</dbReference>
<dbReference type="GO" id="GO:0006605">
    <property type="term" value="P:protein targeting"/>
    <property type="evidence" value="ECO:0007669"/>
    <property type="project" value="UniProtKB-UniRule"/>
</dbReference>
<comment type="caution">
    <text evidence="10">The sequence shown here is derived from an EMBL/GenBank/DDBJ whole genome shotgun (WGS) entry which is preliminary data.</text>
</comment>
<accession>A0A832MNB2</accession>
<dbReference type="Gene3D" id="1.20.5.1030">
    <property type="entry name" value="Preprotein translocase secy subunit"/>
    <property type="match status" value="1"/>
</dbReference>
<evidence type="ECO:0000256" key="3">
    <source>
        <dbReference type="ARBA" id="ARBA00022475"/>
    </source>
</evidence>
<evidence type="ECO:0000313" key="10">
    <source>
        <dbReference type="EMBL" id="HGZ79804.1"/>
    </source>
</evidence>
<evidence type="ECO:0000256" key="9">
    <source>
        <dbReference type="HAMAP-Rule" id="MF_00422"/>
    </source>
</evidence>
<evidence type="ECO:0000256" key="6">
    <source>
        <dbReference type="ARBA" id="ARBA00022989"/>
    </source>
</evidence>
<keyword evidence="2 9" id="KW-0813">Transport</keyword>
<keyword evidence="8 9" id="KW-0472">Membrane</keyword>
<keyword evidence="5 9" id="KW-0653">Protein transport</keyword>
<organism evidence="10">
    <name type="scientific">Pseudothermotoga hypogea</name>
    <dbReference type="NCBI Taxonomy" id="57487"/>
    <lineage>
        <taxon>Bacteria</taxon>
        <taxon>Thermotogati</taxon>
        <taxon>Thermotogota</taxon>
        <taxon>Thermotogae</taxon>
        <taxon>Thermotogales</taxon>
        <taxon>Thermotogaceae</taxon>
        <taxon>Pseudothermotoga</taxon>
    </lineage>
</organism>
<keyword evidence="3 9" id="KW-1003">Cell membrane</keyword>
<dbReference type="Pfam" id="PF00584">
    <property type="entry name" value="SecE"/>
    <property type="match status" value="1"/>
</dbReference>
<keyword evidence="7 9" id="KW-0811">Translocation</keyword>
<dbReference type="NCBIfam" id="TIGR00964">
    <property type="entry name" value="secE_bact"/>
    <property type="match status" value="1"/>
</dbReference>
<comment type="similarity">
    <text evidence="9">Belongs to the SecE/SEC61-gamma family.</text>
</comment>
<dbReference type="GO" id="GO:0043952">
    <property type="term" value="P:protein transport by the Sec complex"/>
    <property type="evidence" value="ECO:0007669"/>
    <property type="project" value="UniProtKB-UniRule"/>
</dbReference>
<name>A0A832MNB2_9THEM</name>
<reference evidence="10" key="1">
    <citation type="journal article" date="2020" name="mSystems">
        <title>Genome- and Community-Level Interaction Insights into Carbon Utilization and Element Cycling Functions of Hydrothermarchaeota in Hydrothermal Sediment.</title>
        <authorList>
            <person name="Zhou Z."/>
            <person name="Liu Y."/>
            <person name="Xu W."/>
            <person name="Pan J."/>
            <person name="Luo Z.H."/>
            <person name="Li M."/>
        </authorList>
    </citation>
    <scope>NUCLEOTIDE SEQUENCE [LARGE SCALE GENOMIC DNA]</scope>
    <source>
        <strain evidence="10">SpSt-86</strain>
    </source>
</reference>
<dbReference type="GO" id="GO:0008320">
    <property type="term" value="F:protein transmembrane transporter activity"/>
    <property type="evidence" value="ECO:0007669"/>
    <property type="project" value="UniProtKB-UniRule"/>
</dbReference>
<dbReference type="InterPro" id="IPR038379">
    <property type="entry name" value="SecE_sf"/>
</dbReference>
<dbReference type="InterPro" id="IPR005807">
    <property type="entry name" value="SecE_bac"/>
</dbReference>
<evidence type="ECO:0000256" key="4">
    <source>
        <dbReference type="ARBA" id="ARBA00022692"/>
    </source>
</evidence>
<keyword evidence="6 9" id="KW-1133">Transmembrane helix</keyword>